<dbReference type="EMBL" id="JBDFRB010000003">
    <property type="protein sequence ID" value="MEN2743745.1"/>
    <property type="molecule type" value="Genomic_DNA"/>
</dbReference>
<keyword evidence="3" id="KW-1185">Reference proteome</keyword>
<dbReference type="RefSeq" id="WP_345883282.1">
    <property type="nucleotide sequence ID" value="NZ_JBDFRB010000003.1"/>
</dbReference>
<dbReference type="Proteomes" id="UP001422074">
    <property type="component" value="Unassembled WGS sequence"/>
</dbReference>
<sequence>MRIQVTRSGGVAGIRRSAAVEFDLRTSRDGYDPEWAALYRAARSEERRLATGNEEAEGGSEAGAGQGSAVSAGRTRDAFQWTLRLGTKRLEVPDGALQGALRELAEKVLAAGEGDRGEGDRGEGDRGEGDRGEGNPGEWNRGASA</sequence>
<comment type="caution">
    <text evidence="2">The sequence shown here is derived from an EMBL/GenBank/DDBJ whole genome shotgun (WGS) entry which is preliminary data.</text>
</comment>
<feature type="region of interest" description="Disordered" evidence="1">
    <location>
        <begin position="108"/>
        <end position="145"/>
    </location>
</feature>
<evidence type="ECO:0000313" key="2">
    <source>
        <dbReference type="EMBL" id="MEN2743745.1"/>
    </source>
</evidence>
<accession>A0ABU9WX51</accession>
<evidence type="ECO:0000313" key="3">
    <source>
        <dbReference type="Proteomes" id="UP001422074"/>
    </source>
</evidence>
<organism evidence="2 3">
    <name type="scientific">Sinomonas halotolerans</name>
    <dbReference type="NCBI Taxonomy" id="1644133"/>
    <lineage>
        <taxon>Bacteria</taxon>
        <taxon>Bacillati</taxon>
        <taxon>Actinomycetota</taxon>
        <taxon>Actinomycetes</taxon>
        <taxon>Micrococcales</taxon>
        <taxon>Micrococcaceae</taxon>
        <taxon>Sinomonas</taxon>
    </lineage>
</organism>
<gene>
    <name evidence="2" type="ORF">ABCQ75_04235</name>
</gene>
<feature type="region of interest" description="Disordered" evidence="1">
    <location>
        <begin position="46"/>
        <end position="73"/>
    </location>
</feature>
<feature type="compositionally biased region" description="Basic and acidic residues" evidence="1">
    <location>
        <begin position="113"/>
        <end position="133"/>
    </location>
</feature>
<proteinExistence type="predicted"/>
<name>A0ABU9WX51_9MICC</name>
<protein>
    <submittedName>
        <fullName evidence="2">Uncharacterized protein</fullName>
    </submittedName>
</protein>
<evidence type="ECO:0000256" key="1">
    <source>
        <dbReference type="SAM" id="MobiDB-lite"/>
    </source>
</evidence>
<reference evidence="2 3" key="1">
    <citation type="submission" date="2024-05" db="EMBL/GenBank/DDBJ databases">
        <title>Sinomonas sp. nov., isolated from a waste landfill.</title>
        <authorList>
            <person name="Zhao Y."/>
        </authorList>
    </citation>
    <scope>NUCLEOTIDE SEQUENCE [LARGE SCALE GENOMIC DNA]</scope>
    <source>
        <strain evidence="2 3">CCTCC AB2014300</strain>
    </source>
</reference>